<gene>
    <name evidence="2" type="ORF">NDU88_000925</name>
</gene>
<evidence type="ECO:0000256" key="1">
    <source>
        <dbReference type="SAM" id="Phobius"/>
    </source>
</evidence>
<name>A0AAV7NB57_PLEWA</name>
<keyword evidence="1" id="KW-1133">Transmembrane helix</keyword>
<accession>A0AAV7NB57</accession>
<organism evidence="2 3">
    <name type="scientific">Pleurodeles waltl</name>
    <name type="common">Iberian ribbed newt</name>
    <dbReference type="NCBI Taxonomy" id="8319"/>
    <lineage>
        <taxon>Eukaryota</taxon>
        <taxon>Metazoa</taxon>
        <taxon>Chordata</taxon>
        <taxon>Craniata</taxon>
        <taxon>Vertebrata</taxon>
        <taxon>Euteleostomi</taxon>
        <taxon>Amphibia</taxon>
        <taxon>Batrachia</taxon>
        <taxon>Caudata</taxon>
        <taxon>Salamandroidea</taxon>
        <taxon>Salamandridae</taxon>
        <taxon>Pleurodelinae</taxon>
        <taxon>Pleurodeles</taxon>
    </lineage>
</organism>
<comment type="caution">
    <text evidence="2">The sequence shown here is derived from an EMBL/GenBank/DDBJ whole genome shotgun (WGS) entry which is preliminary data.</text>
</comment>
<feature type="transmembrane region" description="Helical" evidence="1">
    <location>
        <begin position="106"/>
        <end position="125"/>
    </location>
</feature>
<proteinExistence type="predicted"/>
<reference evidence="2" key="1">
    <citation type="journal article" date="2022" name="bioRxiv">
        <title>Sequencing and chromosome-scale assembly of the giantPleurodeles waltlgenome.</title>
        <authorList>
            <person name="Brown T."/>
            <person name="Elewa A."/>
            <person name="Iarovenko S."/>
            <person name="Subramanian E."/>
            <person name="Araus A.J."/>
            <person name="Petzold A."/>
            <person name="Susuki M."/>
            <person name="Suzuki K.-i.T."/>
            <person name="Hayashi T."/>
            <person name="Toyoda A."/>
            <person name="Oliveira C."/>
            <person name="Osipova E."/>
            <person name="Leigh N.D."/>
            <person name="Simon A."/>
            <person name="Yun M.H."/>
        </authorList>
    </citation>
    <scope>NUCLEOTIDE SEQUENCE</scope>
    <source>
        <strain evidence="2">20211129_DDA</strain>
        <tissue evidence="2">Liver</tissue>
    </source>
</reference>
<evidence type="ECO:0000313" key="2">
    <source>
        <dbReference type="EMBL" id="KAJ1112664.1"/>
    </source>
</evidence>
<dbReference type="AlphaFoldDB" id="A0AAV7NB57"/>
<dbReference type="EMBL" id="JANPWB010000012">
    <property type="protein sequence ID" value="KAJ1112664.1"/>
    <property type="molecule type" value="Genomic_DNA"/>
</dbReference>
<evidence type="ECO:0000313" key="3">
    <source>
        <dbReference type="Proteomes" id="UP001066276"/>
    </source>
</evidence>
<dbReference type="Proteomes" id="UP001066276">
    <property type="component" value="Chromosome 8"/>
</dbReference>
<protein>
    <submittedName>
        <fullName evidence="2">Uncharacterized protein</fullName>
    </submittedName>
</protein>
<feature type="transmembrane region" description="Helical" evidence="1">
    <location>
        <begin position="131"/>
        <end position="151"/>
    </location>
</feature>
<sequence>MRRCPSWCAYSLRFLRSPSCSSSLRHWLCRSRSSRSRLAQPACPRACPGTERHVLSPRLLFPDNQARAHPGRFPGQPGGRHQTRASTLERYLLATPGRPCAEAVPMLALFALFAFLTSSYSVFVACVHNSGIAYFLLARHWCCMFSFHAIVHRVIDYRHRALIFIRPYISRRESVLIALSLHV</sequence>
<keyword evidence="1" id="KW-0812">Transmembrane</keyword>
<keyword evidence="1" id="KW-0472">Membrane</keyword>
<keyword evidence="3" id="KW-1185">Reference proteome</keyword>